<organism evidence="2">
    <name type="scientific">bioreactor metagenome</name>
    <dbReference type="NCBI Taxonomy" id="1076179"/>
    <lineage>
        <taxon>unclassified sequences</taxon>
        <taxon>metagenomes</taxon>
        <taxon>ecological metagenomes</taxon>
    </lineage>
</organism>
<dbReference type="GO" id="GO:0006412">
    <property type="term" value="P:translation"/>
    <property type="evidence" value="ECO:0007669"/>
    <property type="project" value="InterPro"/>
</dbReference>
<dbReference type="InterPro" id="IPR020594">
    <property type="entry name" value="Ribosomal_bL9_bac/chp"/>
</dbReference>
<dbReference type="PANTHER" id="PTHR21368">
    <property type="entry name" value="50S RIBOSOMAL PROTEIN L9"/>
    <property type="match status" value="1"/>
</dbReference>
<protein>
    <submittedName>
        <fullName evidence="2">50S ribosomal protein L9</fullName>
    </submittedName>
</protein>
<dbReference type="EMBL" id="VSSQ01147030">
    <property type="protein sequence ID" value="MPN65125.1"/>
    <property type="molecule type" value="Genomic_DNA"/>
</dbReference>
<evidence type="ECO:0000259" key="1">
    <source>
        <dbReference type="Pfam" id="PF03948"/>
    </source>
</evidence>
<dbReference type="GO" id="GO:0003735">
    <property type="term" value="F:structural constituent of ribosome"/>
    <property type="evidence" value="ECO:0007669"/>
    <property type="project" value="InterPro"/>
</dbReference>
<dbReference type="NCBIfam" id="TIGR00158">
    <property type="entry name" value="L9"/>
    <property type="match status" value="1"/>
</dbReference>
<keyword evidence="2" id="KW-0689">Ribosomal protein</keyword>
<dbReference type="GO" id="GO:0005840">
    <property type="term" value="C:ribosome"/>
    <property type="evidence" value="ECO:0007669"/>
    <property type="project" value="UniProtKB-KW"/>
</dbReference>
<dbReference type="Pfam" id="PF03948">
    <property type="entry name" value="Ribosomal_L9_C"/>
    <property type="match status" value="1"/>
</dbReference>
<dbReference type="InterPro" id="IPR036791">
    <property type="entry name" value="Ribosomal_bL9_C_sf"/>
</dbReference>
<dbReference type="AlphaFoldDB" id="A0A645JN95"/>
<gene>
    <name evidence="2" type="primary">rplI_56</name>
    <name evidence="2" type="ORF">SDC9_212904</name>
</gene>
<evidence type="ECO:0000313" key="2">
    <source>
        <dbReference type="EMBL" id="MPN65125.1"/>
    </source>
</evidence>
<dbReference type="SUPFAM" id="SSF55653">
    <property type="entry name" value="Ribosomal protein L9 C-domain"/>
    <property type="match status" value="1"/>
</dbReference>
<reference evidence="2" key="1">
    <citation type="submission" date="2019-08" db="EMBL/GenBank/DDBJ databases">
        <authorList>
            <person name="Kucharzyk K."/>
            <person name="Murdoch R.W."/>
            <person name="Higgins S."/>
            <person name="Loffler F."/>
        </authorList>
    </citation>
    <scope>NUCLEOTIDE SEQUENCE</scope>
</reference>
<comment type="caution">
    <text evidence="2">The sequence shown here is derived from an EMBL/GenBank/DDBJ whole genome shotgun (WGS) entry which is preliminary data.</text>
</comment>
<dbReference type="InterPro" id="IPR020069">
    <property type="entry name" value="Ribosomal_bL9_C"/>
</dbReference>
<proteinExistence type="predicted"/>
<sequence>MEATADALNAKKNADAAASYKIEQEKAAARELKKVLESSPVKIFARAGTGGKLFGSVTTKEISEALKAQHNIDLPKNQLSLDEPIKGFGTFEAKAKLYSEITGTVFVQVFEEK</sequence>
<name>A0A645JN95_9ZZZZ</name>
<keyword evidence="2" id="KW-0687">Ribonucleoprotein</keyword>
<feature type="domain" description="Large ribosomal subunit protein bL9 C-terminal" evidence="1">
    <location>
        <begin position="28"/>
        <end position="109"/>
    </location>
</feature>
<dbReference type="Gene3D" id="3.10.430.100">
    <property type="entry name" value="Ribosomal protein L9, C-terminal domain"/>
    <property type="match status" value="1"/>
</dbReference>
<accession>A0A645JN95</accession>
<dbReference type="InterPro" id="IPR000244">
    <property type="entry name" value="Ribosomal_bL9"/>
</dbReference>